<dbReference type="PRINTS" id="PR00320">
    <property type="entry name" value="GPROTEINBRPT"/>
</dbReference>
<organism evidence="5 6">
    <name type="scientific">Serendipita vermifera MAFF 305830</name>
    <dbReference type="NCBI Taxonomy" id="933852"/>
    <lineage>
        <taxon>Eukaryota</taxon>
        <taxon>Fungi</taxon>
        <taxon>Dikarya</taxon>
        <taxon>Basidiomycota</taxon>
        <taxon>Agaricomycotina</taxon>
        <taxon>Agaricomycetes</taxon>
        <taxon>Sebacinales</taxon>
        <taxon>Serendipitaceae</taxon>
        <taxon>Serendipita</taxon>
    </lineage>
</organism>
<dbReference type="HOGENOM" id="CLU_000288_57_19_1"/>
<dbReference type="SUPFAM" id="SSF50978">
    <property type="entry name" value="WD40 repeat-like"/>
    <property type="match status" value="1"/>
</dbReference>
<dbReference type="OrthoDB" id="3266532at2759"/>
<evidence type="ECO:0000256" key="2">
    <source>
        <dbReference type="ARBA" id="ARBA00022737"/>
    </source>
</evidence>
<dbReference type="PANTHER" id="PTHR15622">
    <property type="entry name" value="WD40 REPEAT PROTEIN"/>
    <property type="match status" value="1"/>
</dbReference>
<proteinExistence type="predicted"/>
<keyword evidence="2" id="KW-0677">Repeat</keyword>
<feature type="repeat" description="WD" evidence="4">
    <location>
        <begin position="345"/>
        <end position="375"/>
    </location>
</feature>
<dbReference type="InterPro" id="IPR036322">
    <property type="entry name" value="WD40_repeat_dom_sf"/>
</dbReference>
<dbReference type="Proteomes" id="UP000054097">
    <property type="component" value="Unassembled WGS sequence"/>
</dbReference>
<dbReference type="PROSITE" id="PS00678">
    <property type="entry name" value="WD_REPEATS_1"/>
    <property type="match status" value="3"/>
</dbReference>
<dbReference type="GO" id="GO:0000209">
    <property type="term" value="P:protein polyubiquitination"/>
    <property type="evidence" value="ECO:0007669"/>
    <property type="project" value="TreeGrafter"/>
</dbReference>
<evidence type="ECO:0000313" key="6">
    <source>
        <dbReference type="Proteomes" id="UP000054097"/>
    </source>
</evidence>
<accession>A0A0C3AMH9</accession>
<dbReference type="EMBL" id="KN824429">
    <property type="protein sequence ID" value="KIM20496.1"/>
    <property type="molecule type" value="Genomic_DNA"/>
</dbReference>
<dbReference type="InterPro" id="IPR019775">
    <property type="entry name" value="WD40_repeat_CS"/>
</dbReference>
<dbReference type="AlphaFoldDB" id="A0A0C3AMH9"/>
<evidence type="ECO:0000256" key="3">
    <source>
        <dbReference type="ARBA" id="ARBA00022786"/>
    </source>
</evidence>
<reference evidence="6" key="2">
    <citation type="submission" date="2015-01" db="EMBL/GenBank/DDBJ databases">
        <title>Evolutionary Origins and Diversification of the Mycorrhizal Mutualists.</title>
        <authorList>
            <consortium name="DOE Joint Genome Institute"/>
            <consortium name="Mycorrhizal Genomics Consortium"/>
            <person name="Kohler A."/>
            <person name="Kuo A."/>
            <person name="Nagy L.G."/>
            <person name="Floudas D."/>
            <person name="Copeland A."/>
            <person name="Barry K.W."/>
            <person name="Cichocki N."/>
            <person name="Veneault-Fourrey C."/>
            <person name="LaButti K."/>
            <person name="Lindquist E.A."/>
            <person name="Lipzen A."/>
            <person name="Lundell T."/>
            <person name="Morin E."/>
            <person name="Murat C."/>
            <person name="Riley R."/>
            <person name="Ohm R."/>
            <person name="Sun H."/>
            <person name="Tunlid A."/>
            <person name="Henrissat B."/>
            <person name="Grigoriev I.V."/>
            <person name="Hibbett D.S."/>
            <person name="Martin F."/>
        </authorList>
    </citation>
    <scope>NUCLEOTIDE SEQUENCE [LARGE SCALE GENOMIC DNA]</scope>
    <source>
        <strain evidence="6">MAFF 305830</strain>
    </source>
</reference>
<evidence type="ECO:0000256" key="4">
    <source>
        <dbReference type="PROSITE-ProRule" id="PRU00221"/>
    </source>
</evidence>
<name>A0A0C3AMH9_SERVB</name>
<dbReference type="InterPro" id="IPR015943">
    <property type="entry name" value="WD40/YVTN_repeat-like_dom_sf"/>
</dbReference>
<dbReference type="Pfam" id="PF00400">
    <property type="entry name" value="WD40"/>
    <property type="match status" value="4"/>
</dbReference>
<dbReference type="Gene3D" id="2.130.10.10">
    <property type="entry name" value="YVTN repeat-like/Quinoprotein amine dehydrogenase"/>
    <property type="match status" value="2"/>
</dbReference>
<sequence length="396" mass="43707">MDSRDTLRIQHQSFVDFLVDPIKCPATFLIDPKRENQSFTIACLRKMKNGLRFNICDLETSYLRNSDIPNIAARVKEHIPPELAYSCFFWASHLKDTPFGSEEVRYLEDFMNKQFLYWLEVLSLMKRFNVASSMLWTLIDWLQAGGSNDTMARDMQKFVATFGSIISQSVPHVYLSALPFAPRKSAVSRQYKPGYPQTLKIEMGGQSEWPTTQNVLVGHGGSVYSVCFSLGGKRIASGSADRTIRVWDAETGEVVAGPLQGHTGTVFSVAFSPDGRRIVSGSDDTTIRVWDAETGEVVAGPLQGHNDWVRSVAFSPDGRRIVSGSEDTTIRVWDAQTGEAVAGPLQGHTGTVLSVAFSPDGRRIVSGSADKTIRVCSAQMQGSVVSSTSCRTPFHY</sequence>
<dbReference type="SMART" id="SM00320">
    <property type="entry name" value="WD40"/>
    <property type="match status" value="4"/>
</dbReference>
<dbReference type="PANTHER" id="PTHR15622:SF2">
    <property type="entry name" value="U4_U6 SMALL NUCLEAR RIBONUCLEOPROTEIN PRP4"/>
    <property type="match status" value="1"/>
</dbReference>
<evidence type="ECO:0000256" key="1">
    <source>
        <dbReference type="ARBA" id="ARBA00022574"/>
    </source>
</evidence>
<dbReference type="PROSITE" id="PS50082">
    <property type="entry name" value="WD_REPEATS_2"/>
    <property type="match status" value="4"/>
</dbReference>
<gene>
    <name evidence="5" type="ORF">M408DRAFT_81933</name>
</gene>
<dbReference type="CDD" id="cd00200">
    <property type="entry name" value="WD40"/>
    <property type="match status" value="1"/>
</dbReference>
<feature type="repeat" description="WD" evidence="4">
    <location>
        <begin position="216"/>
        <end position="257"/>
    </location>
</feature>
<keyword evidence="1 4" id="KW-0853">WD repeat</keyword>
<feature type="repeat" description="WD" evidence="4">
    <location>
        <begin position="302"/>
        <end position="343"/>
    </location>
</feature>
<feature type="repeat" description="WD" evidence="4">
    <location>
        <begin position="259"/>
        <end position="300"/>
    </location>
</feature>
<dbReference type="InterPro" id="IPR051983">
    <property type="entry name" value="WSB_SOCS-box_domain"/>
</dbReference>
<dbReference type="InterPro" id="IPR020472">
    <property type="entry name" value="WD40_PAC1"/>
</dbReference>
<protein>
    <submittedName>
        <fullName evidence="5">Uncharacterized protein</fullName>
    </submittedName>
</protein>
<dbReference type="PROSITE" id="PS50294">
    <property type="entry name" value="WD_REPEATS_REGION"/>
    <property type="match status" value="4"/>
</dbReference>
<evidence type="ECO:0000313" key="5">
    <source>
        <dbReference type="EMBL" id="KIM20496.1"/>
    </source>
</evidence>
<dbReference type="InterPro" id="IPR001680">
    <property type="entry name" value="WD40_rpt"/>
</dbReference>
<dbReference type="STRING" id="933852.A0A0C3AMH9"/>
<reference evidence="5 6" key="1">
    <citation type="submission" date="2014-04" db="EMBL/GenBank/DDBJ databases">
        <authorList>
            <consortium name="DOE Joint Genome Institute"/>
            <person name="Kuo A."/>
            <person name="Zuccaro A."/>
            <person name="Kohler A."/>
            <person name="Nagy L.G."/>
            <person name="Floudas D."/>
            <person name="Copeland A."/>
            <person name="Barry K.W."/>
            <person name="Cichocki N."/>
            <person name="Veneault-Fourrey C."/>
            <person name="LaButti K."/>
            <person name="Lindquist E.A."/>
            <person name="Lipzen A."/>
            <person name="Lundell T."/>
            <person name="Morin E."/>
            <person name="Murat C."/>
            <person name="Sun H."/>
            <person name="Tunlid A."/>
            <person name="Henrissat B."/>
            <person name="Grigoriev I.V."/>
            <person name="Hibbett D.S."/>
            <person name="Martin F."/>
            <person name="Nordberg H.P."/>
            <person name="Cantor M.N."/>
            <person name="Hua S.X."/>
        </authorList>
    </citation>
    <scope>NUCLEOTIDE SEQUENCE [LARGE SCALE GENOMIC DNA]</scope>
    <source>
        <strain evidence="5 6">MAFF 305830</strain>
    </source>
</reference>
<keyword evidence="3" id="KW-0833">Ubl conjugation pathway</keyword>
<keyword evidence="6" id="KW-1185">Reference proteome</keyword>